<gene>
    <name evidence="4" type="ORF">CWM47_33940</name>
</gene>
<accession>A0A2K8Z981</accession>
<comment type="similarity">
    <text evidence="1">Belongs to the bacterial sugar transferase family.</text>
</comment>
<keyword evidence="5" id="KW-1185">Reference proteome</keyword>
<keyword evidence="2" id="KW-0472">Membrane</keyword>
<dbReference type="Pfam" id="PF02397">
    <property type="entry name" value="Bac_transf"/>
    <property type="match status" value="1"/>
</dbReference>
<keyword evidence="2" id="KW-0812">Transmembrane</keyword>
<dbReference type="PANTHER" id="PTHR30576">
    <property type="entry name" value="COLANIC BIOSYNTHESIS UDP-GLUCOSE LIPID CARRIER TRANSFERASE"/>
    <property type="match status" value="1"/>
</dbReference>
<dbReference type="Proteomes" id="UP000232883">
    <property type="component" value="Chromosome"/>
</dbReference>
<protein>
    <submittedName>
        <fullName evidence="4">Sugar transferase</fullName>
    </submittedName>
</protein>
<dbReference type="AlphaFoldDB" id="A0A2K8Z981"/>
<dbReference type="PANTHER" id="PTHR30576:SF0">
    <property type="entry name" value="UNDECAPRENYL-PHOSPHATE N-ACETYLGALACTOSAMINYL 1-PHOSPHATE TRANSFERASE-RELATED"/>
    <property type="match status" value="1"/>
</dbReference>
<organism evidence="4 5">
    <name type="scientific">Spirosoma pollinicola</name>
    <dbReference type="NCBI Taxonomy" id="2057025"/>
    <lineage>
        <taxon>Bacteria</taxon>
        <taxon>Pseudomonadati</taxon>
        <taxon>Bacteroidota</taxon>
        <taxon>Cytophagia</taxon>
        <taxon>Cytophagales</taxon>
        <taxon>Cytophagaceae</taxon>
        <taxon>Spirosoma</taxon>
    </lineage>
</organism>
<keyword evidence="4" id="KW-0808">Transferase</keyword>
<dbReference type="RefSeq" id="WP_100992949.1">
    <property type="nucleotide sequence ID" value="NZ_CP025096.1"/>
</dbReference>
<sequence length="257" mass="29802">MNIISTLFKQNDSEFISDKFGIDYTPIDVDLHKDSNTLLNIFLQWTPEQEVVTLPQRTFYINFGKRLIDIVISGLVLIFILSWLIPILGVLILIESKGPVLFIQTRSGRKGKPFHCLKIRTMLHVNETKKTFKQTDFDDKRVTSIGKFLRRTNIDEMPQFINVLLGHMSLVGPRPHAVPHDALHWASPAYRERYWVRPGITGLAQIRGSRGATNLTQQMEHRIRYDHLYITRQTFLLDMKIIFKTINLTLKGDSNAW</sequence>
<dbReference type="EMBL" id="CP025096">
    <property type="protein sequence ID" value="AUD06404.1"/>
    <property type="molecule type" value="Genomic_DNA"/>
</dbReference>
<proteinExistence type="inferred from homology"/>
<dbReference type="GO" id="GO:0016780">
    <property type="term" value="F:phosphotransferase activity, for other substituted phosphate groups"/>
    <property type="evidence" value="ECO:0007669"/>
    <property type="project" value="TreeGrafter"/>
</dbReference>
<dbReference type="KEGG" id="spir:CWM47_33940"/>
<name>A0A2K8Z981_9BACT</name>
<evidence type="ECO:0000256" key="2">
    <source>
        <dbReference type="SAM" id="Phobius"/>
    </source>
</evidence>
<dbReference type="InterPro" id="IPR003362">
    <property type="entry name" value="Bact_transf"/>
</dbReference>
<dbReference type="OrthoDB" id="9774190at2"/>
<reference evidence="4 5" key="1">
    <citation type="submission" date="2017-11" db="EMBL/GenBank/DDBJ databases">
        <title>Taxonomic description and genome sequences of Spirosoma HA7 sp. nov., isolated from pollen microhabitat of Corylus avellana.</title>
        <authorList>
            <person name="Ambika Manirajan B."/>
            <person name="Suarez C."/>
            <person name="Ratering S."/>
            <person name="Geissler-Plaum R."/>
            <person name="Cardinale M."/>
            <person name="Sylvia S."/>
        </authorList>
    </citation>
    <scope>NUCLEOTIDE SEQUENCE [LARGE SCALE GENOMIC DNA]</scope>
    <source>
        <strain evidence="4 5">HA7</strain>
    </source>
</reference>
<evidence type="ECO:0000259" key="3">
    <source>
        <dbReference type="Pfam" id="PF02397"/>
    </source>
</evidence>
<feature type="domain" description="Bacterial sugar transferase" evidence="3">
    <location>
        <begin position="65"/>
        <end position="250"/>
    </location>
</feature>
<keyword evidence="2" id="KW-1133">Transmembrane helix</keyword>
<evidence type="ECO:0000256" key="1">
    <source>
        <dbReference type="ARBA" id="ARBA00006464"/>
    </source>
</evidence>
<evidence type="ECO:0000313" key="5">
    <source>
        <dbReference type="Proteomes" id="UP000232883"/>
    </source>
</evidence>
<feature type="transmembrane region" description="Helical" evidence="2">
    <location>
        <begin position="67"/>
        <end position="94"/>
    </location>
</feature>
<evidence type="ECO:0000313" key="4">
    <source>
        <dbReference type="EMBL" id="AUD06404.1"/>
    </source>
</evidence>